<keyword evidence="8 10" id="KW-0460">Magnesium</keyword>
<evidence type="ECO:0000256" key="4">
    <source>
        <dbReference type="ARBA" id="ARBA00009503"/>
    </source>
</evidence>
<evidence type="ECO:0000256" key="5">
    <source>
        <dbReference type="ARBA" id="ARBA00012458"/>
    </source>
</evidence>
<gene>
    <name evidence="13" type="primary">folP</name>
    <name evidence="13" type="ORF">E1091_06485</name>
</gene>
<feature type="domain" description="Pterin-binding" evidence="12">
    <location>
        <begin position="10"/>
        <end position="268"/>
    </location>
</feature>
<feature type="compositionally biased region" description="Gly residues" evidence="11">
    <location>
        <begin position="294"/>
        <end position="303"/>
    </location>
</feature>
<name>A0ABY2DIS6_9ACTN</name>
<evidence type="ECO:0000313" key="14">
    <source>
        <dbReference type="Proteomes" id="UP000295626"/>
    </source>
</evidence>
<comment type="cofactor">
    <cofactor evidence="2 10">
        <name>Mg(2+)</name>
        <dbReference type="ChEBI" id="CHEBI:18420"/>
    </cofactor>
</comment>
<dbReference type="EC" id="2.5.1.15" evidence="5 10"/>
<keyword evidence="6 10" id="KW-0808">Transferase</keyword>
<evidence type="ECO:0000256" key="7">
    <source>
        <dbReference type="ARBA" id="ARBA00022723"/>
    </source>
</evidence>
<organism evidence="13 14">
    <name type="scientific">Micromonospora fluostatini</name>
    <dbReference type="NCBI Taxonomy" id="1629071"/>
    <lineage>
        <taxon>Bacteria</taxon>
        <taxon>Bacillati</taxon>
        <taxon>Actinomycetota</taxon>
        <taxon>Actinomycetes</taxon>
        <taxon>Micromonosporales</taxon>
        <taxon>Micromonosporaceae</taxon>
        <taxon>Micromonospora</taxon>
    </lineage>
</organism>
<dbReference type="Gene3D" id="3.20.20.20">
    <property type="entry name" value="Dihydropteroate synthase-like"/>
    <property type="match status" value="1"/>
</dbReference>
<feature type="region of interest" description="Disordered" evidence="11">
    <location>
        <begin position="279"/>
        <end position="303"/>
    </location>
</feature>
<dbReference type="SUPFAM" id="SSF51717">
    <property type="entry name" value="Dihydropteroate synthetase-like"/>
    <property type="match status" value="1"/>
</dbReference>
<comment type="pathway">
    <text evidence="3 10">Cofactor biosynthesis; tetrahydrofolate biosynthesis; 7,8-dihydrofolate from 2-amino-4-hydroxy-6-hydroxymethyl-7,8-dihydropteridine diphosphate and 4-aminobenzoate: step 1/2.</text>
</comment>
<evidence type="ECO:0000256" key="1">
    <source>
        <dbReference type="ARBA" id="ARBA00000012"/>
    </source>
</evidence>
<evidence type="ECO:0000256" key="11">
    <source>
        <dbReference type="SAM" id="MobiDB-lite"/>
    </source>
</evidence>
<dbReference type="CDD" id="cd00739">
    <property type="entry name" value="DHPS"/>
    <property type="match status" value="1"/>
</dbReference>
<dbReference type="NCBIfam" id="TIGR01496">
    <property type="entry name" value="DHPS"/>
    <property type="match status" value="1"/>
</dbReference>
<protein>
    <recommendedName>
        <fullName evidence="5 10">Dihydropteroate synthase</fullName>
        <shortName evidence="10">DHPS</shortName>
        <ecNumber evidence="5 10">2.5.1.15</ecNumber>
    </recommendedName>
    <alternativeName>
        <fullName evidence="10">Dihydropteroate pyrophosphorylase</fullName>
    </alternativeName>
</protein>
<dbReference type="Proteomes" id="UP000295626">
    <property type="component" value="Unassembled WGS sequence"/>
</dbReference>
<dbReference type="InterPro" id="IPR045031">
    <property type="entry name" value="DHP_synth-like"/>
</dbReference>
<evidence type="ECO:0000256" key="6">
    <source>
        <dbReference type="ARBA" id="ARBA00022679"/>
    </source>
</evidence>
<comment type="catalytic activity">
    <reaction evidence="1">
        <text>(7,8-dihydropterin-6-yl)methyl diphosphate + 4-aminobenzoate = 7,8-dihydropteroate + diphosphate</text>
        <dbReference type="Rhea" id="RHEA:19949"/>
        <dbReference type="ChEBI" id="CHEBI:17836"/>
        <dbReference type="ChEBI" id="CHEBI:17839"/>
        <dbReference type="ChEBI" id="CHEBI:33019"/>
        <dbReference type="ChEBI" id="CHEBI:72950"/>
        <dbReference type="EC" id="2.5.1.15"/>
    </reaction>
</comment>
<dbReference type="Pfam" id="PF00809">
    <property type="entry name" value="Pterin_bind"/>
    <property type="match status" value="1"/>
</dbReference>
<dbReference type="InterPro" id="IPR000489">
    <property type="entry name" value="Pterin-binding_dom"/>
</dbReference>
<proteinExistence type="inferred from homology"/>
<keyword evidence="14" id="KW-1185">Reference proteome</keyword>
<evidence type="ECO:0000256" key="3">
    <source>
        <dbReference type="ARBA" id="ARBA00004763"/>
    </source>
</evidence>
<dbReference type="InterPro" id="IPR006390">
    <property type="entry name" value="DHP_synth_dom"/>
</dbReference>
<dbReference type="PROSITE" id="PS50972">
    <property type="entry name" value="PTERIN_BINDING"/>
    <property type="match status" value="1"/>
</dbReference>
<keyword evidence="7 10" id="KW-0479">Metal-binding</keyword>
<dbReference type="InterPro" id="IPR011005">
    <property type="entry name" value="Dihydropteroate_synth-like_sf"/>
</dbReference>
<dbReference type="PANTHER" id="PTHR20941">
    <property type="entry name" value="FOLATE SYNTHESIS PROTEINS"/>
    <property type="match status" value="1"/>
</dbReference>
<reference evidence="13 14" key="1">
    <citation type="submission" date="2019-02" db="EMBL/GenBank/DDBJ databases">
        <title>Draft genome sequences of novel Actinobacteria.</title>
        <authorList>
            <person name="Sahin N."/>
            <person name="Ay H."/>
            <person name="Saygin H."/>
        </authorList>
    </citation>
    <scope>NUCLEOTIDE SEQUENCE [LARGE SCALE GENOMIC DNA]</scope>
    <source>
        <strain evidence="13 14">JCM 30529</strain>
    </source>
</reference>
<evidence type="ECO:0000259" key="12">
    <source>
        <dbReference type="PROSITE" id="PS50972"/>
    </source>
</evidence>
<evidence type="ECO:0000256" key="9">
    <source>
        <dbReference type="ARBA" id="ARBA00022909"/>
    </source>
</evidence>
<dbReference type="PROSITE" id="PS00792">
    <property type="entry name" value="DHPS_1"/>
    <property type="match status" value="1"/>
</dbReference>
<dbReference type="GO" id="GO:0004156">
    <property type="term" value="F:dihydropteroate synthase activity"/>
    <property type="evidence" value="ECO:0007669"/>
    <property type="project" value="UniProtKB-EC"/>
</dbReference>
<dbReference type="EMBL" id="SMKE01000155">
    <property type="protein sequence ID" value="TDB99637.1"/>
    <property type="molecule type" value="Genomic_DNA"/>
</dbReference>
<comment type="function">
    <text evidence="10">Catalyzes the condensation of para-aminobenzoate (pABA) with 6-hydroxymethyl-7,8-dihydropterin diphosphate (DHPt-PP) to form 7,8-dihydropteroate (H2Pte), the immediate precursor of folate derivatives.</text>
</comment>
<feature type="compositionally biased region" description="Pro residues" evidence="11">
    <location>
        <begin position="281"/>
        <end position="291"/>
    </location>
</feature>
<evidence type="ECO:0000313" key="13">
    <source>
        <dbReference type="EMBL" id="TDB99637.1"/>
    </source>
</evidence>
<evidence type="ECO:0000256" key="2">
    <source>
        <dbReference type="ARBA" id="ARBA00001946"/>
    </source>
</evidence>
<keyword evidence="9 10" id="KW-0289">Folate biosynthesis</keyword>
<comment type="similarity">
    <text evidence="4 10">Belongs to the DHPS family.</text>
</comment>
<dbReference type="PROSITE" id="PS00793">
    <property type="entry name" value="DHPS_2"/>
    <property type="match status" value="1"/>
</dbReference>
<comment type="caution">
    <text evidence="13">The sequence shown here is derived from an EMBL/GenBank/DDBJ whole genome shotgun (WGS) entry which is preliminary data.</text>
</comment>
<dbReference type="PANTHER" id="PTHR20941:SF1">
    <property type="entry name" value="FOLIC ACID SYNTHESIS PROTEIN FOL1"/>
    <property type="match status" value="1"/>
</dbReference>
<sequence length="303" mass="31674">MTDLVQAQDPVVMGVLNVTPDSFSDGGRYADVDAAVAHGVRLHSDGAHLVDVGGESTRPGADRVDAETEVARVLPVVRELTAAGVPVSIDTTRARVAEAVLAAGADVVNDVSGGLADPDMARVVRDAGCPWVLMHWRGHSRRMRDLARYTDVVADVRAELAHRVDEALRAGVAADRIIVDPGLGFAKTAEHNWELSARLPELLDLGHPLLFGASRKSYLGQLLADPAGQPRATDGRAAATVATSVLAVAAGAWGVRVHDVRGTVDALAVWRATGRPRLVPTAPPYPGPPDGRGPVVGAGRAGR</sequence>
<evidence type="ECO:0000256" key="8">
    <source>
        <dbReference type="ARBA" id="ARBA00022842"/>
    </source>
</evidence>
<accession>A0ABY2DIS6</accession>
<evidence type="ECO:0000256" key="10">
    <source>
        <dbReference type="RuleBase" id="RU361205"/>
    </source>
</evidence>